<dbReference type="Proteomes" id="UP000501602">
    <property type="component" value="Chromosome"/>
</dbReference>
<accession>A0A6H1UA17</accession>
<sequence length="362" mass="41371">MTLLLGCSATPHQQLAADNLWRDELFSGAEPVPLPADIFALNDDMRRVAASFRQGDHKQLTRFLRSDGELAYSGRNTRTAAETFASRSGNCMSLVIMTATLARAADIGYRYQLVQSPPVWDRQGGLYLINGHVNIQLNDGNKSNVLNVAGRSTTIDFLPGSQIRGYQVKFISESQLLARYYNNLAADALVEADYSRAYALLKAAYATEPDYQQLWNTLGVLYRRSGQEQMAEQVYRYAIELPQVSNDALYNLALLLARQERLLEWQQVHARLELQRIRNPYYYFDMGENAYQRGEYGNAVRYFSKAIKLADYRHEFHFGISRAYFSNGQLGLSQRHMDRAVELAPQNEKQRYQLKLVALQRH</sequence>
<dbReference type="SMART" id="SM00028">
    <property type="entry name" value="TPR"/>
    <property type="match status" value="4"/>
</dbReference>
<dbReference type="Pfam" id="PF13181">
    <property type="entry name" value="TPR_8"/>
    <property type="match status" value="1"/>
</dbReference>
<dbReference type="InterPro" id="IPR011990">
    <property type="entry name" value="TPR-like_helical_dom_sf"/>
</dbReference>
<dbReference type="PANTHER" id="PTHR45586:SF1">
    <property type="entry name" value="LIPOPOLYSACCHARIDE ASSEMBLY PROTEIN B"/>
    <property type="match status" value="1"/>
</dbReference>
<proteinExistence type="predicted"/>
<feature type="repeat" description="TPR" evidence="3">
    <location>
        <begin position="280"/>
        <end position="313"/>
    </location>
</feature>
<dbReference type="Gene3D" id="1.25.40.10">
    <property type="entry name" value="Tetratricopeptide repeat domain"/>
    <property type="match status" value="2"/>
</dbReference>
<dbReference type="InterPro" id="IPR019734">
    <property type="entry name" value="TPR_rpt"/>
</dbReference>
<evidence type="ECO:0000313" key="4">
    <source>
        <dbReference type="EMBL" id="QIZ75430.1"/>
    </source>
</evidence>
<organism evidence="4 5">
    <name type="scientific">Ferrimonas lipolytica</name>
    <dbReference type="NCBI Taxonomy" id="2724191"/>
    <lineage>
        <taxon>Bacteria</taxon>
        <taxon>Pseudomonadati</taxon>
        <taxon>Pseudomonadota</taxon>
        <taxon>Gammaproteobacteria</taxon>
        <taxon>Alteromonadales</taxon>
        <taxon>Ferrimonadaceae</taxon>
        <taxon>Ferrimonas</taxon>
    </lineage>
</organism>
<dbReference type="PANTHER" id="PTHR45586">
    <property type="entry name" value="TPR REPEAT-CONTAINING PROTEIN PA4667"/>
    <property type="match status" value="1"/>
</dbReference>
<dbReference type="Pfam" id="PF13432">
    <property type="entry name" value="TPR_16"/>
    <property type="match status" value="1"/>
</dbReference>
<evidence type="ECO:0000256" key="2">
    <source>
        <dbReference type="ARBA" id="ARBA00022803"/>
    </source>
</evidence>
<dbReference type="InterPro" id="IPR051012">
    <property type="entry name" value="CellSynth/LPSAsmb/PSIAsmb"/>
</dbReference>
<feature type="repeat" description="TPR" evidence="3">
    <location>
        <begin position="212"/>
        <end position="245"/>
    </location>
</feature>
<name>A0A6H1UA17_9GAMM</name>
<dbReference type="KEGG" id="fes:HER31_00020"/>
<evidence type="ECO:0000256" key="1">
    <source>
        <dbReference type="ARBA" id="ARBA00022737"/>
    </source>
</evidence>
<keyword evidence="5" id="KW-1185">Reference proteome</keyword>
<dbReference type="AlphaFoldDB" id="A0A6H1UA17"/>
<keyword evidence="2 3" id="KW-0802">TPR repeat</keyword>
<gene>
    <name evidence="4" type="ORF">HER31_00020</name>
</gene>
<evidence type="ECO:0000313" key="5">
    <source>
        <dbReference type="Proteomes" id="UP000501602"/>
    </source>
</evidence>
<protein>
    <submittedName>
        <fullName evidence="4">Tetratricopeptide repeat protein</fullName>
    </submittedName>
</protein>
<evidence type="ECO:0000256" key="3">
    <source>
        <dbReference type="PROSITE-ProRule" id="PRU00339"/>
    </source>
</evidence>
<dbReference type="EMBL" id="CP051180">
    <property type="protein sequence ID" value="QIZ75430.1"/>
    <property type="molecule type" value="Genomic_DNA"/>
</dbReference>
<dbReference type="RefSeq" id="WP_168658692.1">
    <property type="nucleotide sequence ID" value="NZ_CP051180.1"/>
</dbReference>
<keyword evidence="1" id="KW-0677">Repeat</keyword>
<reference evidence="4 5" key="1">
    <citation type="submission" date="2020-04" db="EMBL/GenBank/DDBJ databases">
        <title>Ferrimonas sp. S7 isolated from sea water.</title>
        <authorList>
            <person name="Bae S.S."/>
            <person name="Baek K."/>
        </authorList>
    </citation>
    <scope>NUCLEOTIDE SEQUENCE [LARGE SCALE GENOMIC DNA]</scope>
    <source>
        <strain evidence="4 5">S7</strain>
    </source>
</reference>
<dbReference type="PROSITE" id="PS50005">
    <property type="entry name" value="TPR"/>
    <property type="match status" value="2"/>
</dbReference>
<dbReference type="SUPFAM" id="SSF48452">
    <property type="entry name" value="TPR-like"/>
    <property type="match status" value="1"/>
</dbReference>